<dbReference type="AlphaFoldDB" id="A0A9P5CT37"/>
<dbReference type="Proteomes" id="UP000803844">
    <property type="component" value="Unassembled WGS sequence"/>
</dbReference>
<sequence>MSSGPIPAFGGFNGDQIRFLAMIMKHSKTMPKNEEIDWEGVAKDMEHMSASAAQQRYMCFQLCTGVGHNKESITAAPFPFHSVQGELQERAVDLSSPSAVNFGESQEGTATSSSPLIIKSDGLQDGAAAPSSFIANHGELQDGLAGPSSQFTINHNELRNGAVSPQSPFTINFDELQEDTAVLSPFTADQDELQERAADTSSPLIFRPLQLKGTQAPSLLQKLQLCSELQHRIQLFREISTQEIALLQDFVMETGKAPLCISKELMAHGLTLLD</sequence>
<evidence type="ECO:0000259" key="1">
    <source>
        <dbReference type="Pfam" id="PF22980"/>
    </source>
</evidence>
<evidence type="ECO:0000313" key="3">
    <source>
        <dbReference type="Proteomes" id="UP000803844"/>
    </source>
</evidence>
<protein>
    <recommendedName>
        <fullName evidence="1">Myb-like DNA-binding domain-containing protein</fullName>
    </recommendedName>
</protein>
<feature type="domain" description="Myb-like DNA-binding" evidence="1">
    <location>
        <begin position="15"/>
        <end position="58"/>
    </location>
</feature>
<proteinExistence type="predicted"/>
<organism evidence="2 3">
    <name type="scientific">Cryphonectria parasitica (strain ATCC 38755 / EP155)</name>
    <dbReference type="NCBI Taxonomy" id="660469"/>
    <lineage>
        <taxon>Eukaryota</taxon>
        <taxon>Fungi</taxon>
        <taxon>Dikarya</taxon>
        <taxon>Ascomycota</taxon>
        <taxon>Pezizomycotina</taxon>
        <taxon>Sordariomycetes</taxon>
        <taxon>Sordariomycetidae</taxon>
        <taxon>Diaporthales</taxon>
        <taxon>Cryphonectriaceae</taxon>
        <taxon>Cryphonectria-Endothia species complex</taxon>
        <taxon>Cryphonectria</taxon>
    </lineage>
</organism>
<reference evidence="2" key="1">
    <citation type="journal article" date="2020" name="Phytopathology">
        <title>Genome sequence of the chestnut blight fungus Cryphonectria parasitica EP155: A fundamental resource for an archetypical invasive plant pathogen.</title>
        <authorList>
            <person name="Crouch J.A."/>
            <person name="Dawe A."/>
            <person name="Aerts A."/>
            <person name="Barry K."/>
            <person name="Churchill A.C.L."/>
            <person name="Grimwood J."/>
            <person name="Hillman B."/>
            <person name="Milgroom M.G."/>
            <person name="Pangilinan J."/>
            <person name="Smith M."/>
            <person name="Salamov A."/>
            <person name="Schmutz J."/>
            <person name="Yadav J."/>
            <person name="Grigoriev I.V."/>
            <person name="Nuss D."/>
        </authorList>
    </citation>
    <scope>NUCLEOTIDE SEQUENCE</scope>
    <source>
        <strain evidence="2">EP155</strain>
    </source>
</reference>
<evidence type="ECO:0000313" key="2">
    <source>
        <dbReference type="EMBL" id="KAF3768755.1"/>
    </source>
</evidence>
<dbReference type="EMBL" id="MU032345">
    <property type="protein sequence ID" value="KAF3768755.1"/>
    <property type="molecule type" value="Genomic_DNA"/>
</dbReference>
<accession>A0A9P5CT37</accession>
<dbReference type="Pfam" id="PF22980">
    <property type="entry name" value="Myb_DNA-bind_8"/>
    <property type="match status" value="1"/>
</dbReference>
<gene>
    <name evidence="2" type="ORF">M406DRAFT_327173</name>
</gene>
<keyword evidence="3" id="KW-1185">Reference proteome</keyword>
<name>A0A9P5CT37_CRYP1</name>
<dbReference type="RefSeq" id="XP_040779716.1">
    <property type="nucleotide sequence ID" value="XM_040920176.1"/>
</dbReference>
<comment type="caution">
    <text evidence="2">The sequence shown here is derived from an EMBL/GenBank/DDBJ whole genome shotgun (WGS) entry which is preliminary data.</text>
</comment>
<dbReference type="GeneID" id="63837305"/>
<dbReference type="InterPro" id="IPR054505">
    <property type="entry name" value="Myb_DNA-bind_8"/>
</dbReference>